<reference evidence="1 2" key="1">
    <citation type="submission" date="2020-01" db="EMBL/GenBank/DDBJ databases">
        <authorList>
            <person name="Gupta K D."/>
        </authorList>
    </citation>
    <scope>NUCLEOTIDE SEQUENCE [LARGE SCALE GENOMIC DNA]</scope>
</reference>
<keyword evidence="2" id="KW-1185">Reference proteome</keyword>
<dbReference type="AlphaFoldDB" id="A0A8S0W1A0"/>
<name>A0A8S0W1A0_CYCAE</name>
<proteinExistence type="predicted"/>
<dbReference type="EMBL" id="CACVBS010000108">
    <property type="protein sequence ID" value="CAA7271375.1"/>
    <property type="molecule type" value="Genomic_DNA"/>
</dbReference>
<accession>A0A8S0W1A0</accession>
<evidence type="ECO:0000313" key="2">
    <source>
        <dbReference type="Proteomes" id="UP000467700"/>
    </source>
</evidence>
<dbReference type="Proteomes" id="UP000467700">
    <property type="component" value="Unassembled WGS sequence"/>
</dbReference>
<comment type="caution">
    <text evidence="1">The sequence shown here is derived from an EMBL/GenBank/DDBJ whole genome shotgun (WGS) entry which is preliminary data.</text>
</comment>
<protein>
    <submittedName>
        <fullName evidence="1">Uncharacterized protein</fullName>
    </submittedName>
</protein>
<gene>
    <name evidence="1" type="ORF">AAE3_LOCUS13634</name>
</gene>
<sequence length="118" mass="12924">MTPLENHLVMSTQAKDEHDGHMGAGGQHRGHVNELRIPRGVPMHTLSPDSQLTHLPHPSSTVGIVWGYPDDADICLPRYPMDIIAISAVSSMTSRLPQCHLPQCHRPPVHLCPPPLAL</sequence>
<organism evidence="1 2">
    <name type="scientific">Cyclocybe aegerita</name>
    <name type="common">Black poplar mushroom</name>
    <name type="synonym">Agrocybe aegerita</name>
    <dbReference type="NCBI Taxonomy" id="1973307"/>
    <lineage>
        <taxon>Eukaryota</taxon>
        <taxon>Fungi</taxon>
        <taxon>Dikarya</taxon>
        <taxon>Basidiomycota</taxon>
        <taxon>Agaricomycotina</taxon>
        <taxon>Agaricomycetes</taxon>
        <taxon>Agaricomycetidae</taxon>
        <taxon>Agaricales</taxon>
        <taxon>Agaricineae</taxon>
        <taxon>Bolbitiaceae</taxon>
        <taxon>Cyclocybe</taxon>
    </lineage>
</organism>
<evidence type="ECO:0000313" key="1">
    <source>
        <dbReference type="EMBL" id="CAA7271375.1"/>
    </source>
</evidence>